<comment type="similarity">
    <text evidence="1 8">Belongs to the class-II aminoacyl-tRNA synthetase family.</text>
</comment>
<comment type="subcellular location">
    <subcellularLocation>
        <location evidence="8">Cytoplasm</location>
    </subcellularLocation>
</comment>
<dbReference type="GO" id="GO:0000287">
    <property type="term" value="F:magnesium ion binding"/>
    <property type="evidence" value="ECO:0007669"/>
    <property type="project" value="UniProtKB-UniRule"/>
</dbReference>
<keyword evidence="5 8" id="KW-0067">ATP-binding</keyword>
<keyword evidence="3 8" id="KW-0479">Metal-binding</keyword>
<feature type="binding site" evidence="8">
    <location>
        <position position="415"/>
    </location>
    <ligand>
        <name>Mg(2+)</name>
        <dbReference type="ChEBI" id="CHEBI:18420"/>
        <label>1</label>
    </ligand>
</feature>
<feature type="binding site" evidence="8">
    <location>
        <position position="422"/>
    </location>
    <ligand>
        <name>Mg(2+)</name>
        <dbReference type="ChEBI" id="CHEBI:18420"/>
        <label>1</label>
    </ligand>
</feature>
<dbReference type="PROSITE" id="PS50862">
    <property type="entry name" value="AA_TRNA_LIGASE_II"/>
    <property type="match status" value="1"/>
</dbReference>
<dbReference type="GO" id="GO:0000049">
    <property type="term" value="F:tRNA binding"/>
    <property type="evidence" value="ECO:0007669"/>
    <property type="project" value="TreeGrafter"/>
</dbReference>
<gene>
    <name evidence="8 11" type="primary">lysS</name>
    <name evidence="11" type="ORF">STSP2_03475</name>
</gene>
<keyword evidence="8 9" id="KW-0460">Magnesium</keyword>
<dbReference type="NCBIfam" id="NF001756">
    <property type="entry name" value="PRK00484.1"/>
    <property type="match status" value="1"/>
</dbReference>
<dbReference type="NCBIfam" id="TIGR00499">
    <property type="entry name" value="lysS_bact"/>
    <property type="match status" value="1"/>
</dbReference>
<dbReference type="GO" id="GO:0005829">
    <property type="term" value="C:cytosol"/>
    <property type="evidence" value="ECO:0007669"/>
    <property type="project" value="TreeGrafter"/>
</dbReference>
<dbReference type="InterPro" id="IPR006195">
    <property type="entry name" value="aa-tRNA-synth_II"/>
</dbReference>
<keyword evidence="6 8" id="KW-0030">Aminoacyl-tRNA synthetase</keyword>
<evidence type="ECO:0000313" key="11">
    <source>
        <dbReference type="EMBL" id="AQT70269.1"/>
    </source>
</evidence>
<dbReference type="InterPro" id="IPR012340">
    <property type="entry name" value="NA-bd_OB-fold"/>
</dbReference>
<comment type="catalytic activity">
    <reaction evidence="7 8 9">
        <text>tRNA(Lys) + L-lysine + ATP = L-lysyl-tRNA(Lys) + AMP + diphosphate</text>
        <dbReference type="Rhea" id="RHEA:20792"/>
        <dbReference type="Rhea" id="RHEA-COMP:9696"/>
        <dbReference type="Rhea" id="RHEA-COMP:9697"/>
        <dbReference type="ChEBI" id="CHEBI:30616"/>
        <dbReference type="ChEBI" id="CHEBI:32551"/>
        <dbReference type="ChEBI" id="CHEBI:33019"/>
        <dbReference type="ChEBI" id="CHEBI:78442"/>
        <dbReference type="ChEBI" id="CHEBI:78529"/>
        <dbReference type="ChEBI" id="CHEBI:456215"/>
        <dbReference type="EC" id="6.1.1.6"/>
    </reaction>
</comment>
<organism evidence="11 12">
    <name type="scientific">Anaerohalosphaera lusitana</name>
    <dbReference type="NCBI Taxonomy" id="1936003"/>
    <lineage>
        <taxon>Bacteria</taxon>
        <taxon>Pseudomonadati</taxon>
        <taxon>Planctomycetota</taxon>
        <taxon>Phycisphaerae</taxon>
        <taxon>Sedimentisphaerales</taxon>
        <taxon>Anaerohalosphaeraceae</taxon>
        <taxon>Anaerohalosphaera</taxon>
    </lineage>
</organism>
<dbReference type="PANTHER" id="PTHR42918">
    <property type="entry name" value="LYSYL-TRNA SYNTHETASE"/>
    <property type="match status" value="1"/>
</dbReference>
<dbReference type="InterPro" id="IPR004364">
    <property type="entry name" value="Aa-tRNA-synt_II"/>
</dbReference>
<dbReference type="GO" id="GO:0005524">
    <property type="term" value="F:ATP binding"/>
    <property type="evidence" value="ECO:0007669"/>
    <property type="project" value="UniProtKB-UniRule"/>
</dbReference>
<dbReference type="PANTHER" id="PTHR42918:SF15">
    <property type="entry name" value="LYSINE--TRNA LIGASE, CHLOROPLASTIC_MITOCHONDRIAL"/>
    <property type="match status" value="1"/>
</dbReference>
<evidence type="ECO:0000256" key="4">
    <source>
        <dbReference type="ARBA" id="ARBA00022741"/>
    </source>
</evidence>
<dbReference type="CDD" id="cd00775">
    <property type="entry name" value="LysRS_core"/>
    <property type="match status" value="1"/>
</dbReference>
<keyword evidence="8" id="KW-0648">Protein biosynthesis</keyword>
<proteinExistence type="inferred from homology"/>
<evidence type="ECO:0000256" key="9">
    <source>
        <dbReference type="RuleBase" id="RU000336"/>
    </source>
</evidence>
<protein>
    <recommendedName>
        <fullName evidence="8">Lysine--tRNA ligase</fullName>
        <ecNumber evidence="8">6.1.1.6</ecNumber>
    </recommendedName>
    <alternativeName>
        <fullName evidence="8">Lysyl-tRNA synthetase</fullName>
        <shortName evidence="8">LysRS</shortName>
    </alternativeName>
</protein>
<dbReference type="InterPro" id="IPR044136">
    <property type="entry name" value="Lys-tRNA-ligase_II_N"/>
</dbReference>
<feature type="binding site" evidence="8">
    <location>
        <position position="422"/>
    </location>
    <ligand>
        <name>Mg(2+)</name>
        <dbReference type="ChEBI" id="CHEBI:18420"/>
        <label>2</label>
    </ligand>
</feature>
<evidence type="ECO:0000256" key="8">
    <source>
        <dbReference type="HAMAP-Rule" id="MF_00252"/>
    </source>
</evidence>
<dbReference type="HAMAP" id="MF_00252">
    <property type="entry name" value="Lys_tRNA_synth_class2"/>
    <property type="match status" value="1"/>
</dbReference>
<keyword evidence="2 8" id="KW-0436">Ligase</keyword>
<dbReference type="GO" id="GO:0006430">
    <property type="term" value="P:lysyl-tRNA aminoacylation"/>
    <property type="evidence" value="ECO:0007669"/>
    <property type="project" value="UniProtKB-UniRule"/>
</dbReference>
<dbReference type="InterPro" id="IPR002313">
    <property type="entry name" value="Lys-tRNA-ligase_II"/>
</dbReference>
<keyword evidence="12" id="KW-1185">Reference proteome</keyword>
<dbReference type="STRING" id="1936003.STSP2_03475"/>
<dbReference type="InterPro" id="IPR045864">
    <property type="entry name" value="aa-tRNA-synth_II/BPL/LPL"/>
</dbReference>
<dbReference type="SUPFAM" id="SSF50249">
    <property type="entry name" value="Nucleic acid-binding proteins"/>
    <property type="match status" value="1"/>
</dbReference>
<keyword evidence="4 8" id="KW-0547">Nucleotide-binding</keyword>
<dbReference type="GO" id="GO:0004824">
    <property type="term" value="F:lysine-tRNA ligase activity"/>
    <property type="evidence" value="ECO:0007669"/>
    <property type="project" value="UniProtKB-UniRule"/>
</dbReference>
<dbReference type="Proteomes" id="UP000189674">
    <property type="component" value="Chromosome"/>
</dbReference>
<evidence type="ECO:0000256" key="3">
    <source>
        <dbReference type="ARBA" id="ARBA00022723"/>
    </source>
</evidence>
<feature type="domain" description="Aminoacyl-transfer RNA synthetases class-II family profile" evidence="10">
    <location>
        <begin position="189"/>
        <end position="500"/>
    </location>
</feature>
<evidence type="ECO:0000256" key="7">
    <source>
        <dbReference type="ARBA" id="ARBA00048573"/>
    </source>
</evidence>
<dbReference type="PRINTS" id="PR00982">
    <property type="entry name" value="TRNASYNTHLYS"/>
</dbReference>
<evidence type="ECO:0000256" key="5">
    <source>
        <dbReference type="ARBA" id="ARBA00022840"/>
    </source>
</evidence>
<dbReference type="Pfam" id="PF00152">
    <property type="entry name" value="tRNA-synt_2"/>
    <property type="match status" value="1"/>
</dbReference>
<accession>A0A1U9NQT0</accession>
<dbReference type="Gene3D" id="2.40.50.140">
    <property type="entry name" value="Nucleic acid-binding proteins"/>
    <property type="match status" value="1"/>
</dbReference>
<evidence type="ECO:0000313" key="12">
    <source>
        <dbReference type="Proteomes" id="UP000189674"/>
    </source>
</evidence>
<evidence type="ECO:0000256" key="6">
    <source>
        <dbReference type="ARBA" id="ARBA00023146"/>
    </source>
</evidence>
<dbReference type="EMBL" id="CP019791">
    <property type="protein sequence ID" value="AQT70269.1"/>
    <property type="molecule type" value="Genomic_DNA"/>
</dbReference>
<reference evidence="12" key="1">
    <citation type="submission" date="2017-02" db="EMBL/GenBank/DDBJ databases">
        <title>Comparative genomics and description of representatives of a novel lineage of planctomycetes thriving in anoxic sediments.</title>
        <authorList>
            <person name="Spring S."/>
            <person name="Bunk B."/>
            <person name="Sproer C."/>
        </authorList>
    </citation>
    <scope>NUCLEOTIDE SEQUENCE [LARGE SCALE GENOMIC DNA]</scope>
    <source>
        <strain evidence="12">ST-NAGAB-D1</strain>
    </source>
</reference>
<dbReference type="InterPro" id="IPR018149">
    <property type="entry name" value="Lys-tRNA-synth_II_C"/>
</dbReference>
<dbReference type="Pfam" id="PF01336">
    <property type="entry name" value="tRNA_anti-codon"/>
    <property type="match status" value="1"/>
</dbReference>
<evidence type="ECO:0000256" key="1">
    <source>
        <dbReference type="ARBA" id="ARBA00008226"/>
    </source>
</evidence>
<dbReference type="EC" id="6.1.1.6" evidence="8"/>
<dbReference type="Gene3D" id="3.30.930.10">
    <property type="entry name" value="Bira Bifunctional Protein, Domain 2"/>
    <property type="match status" value="1"/>
</dbReference>
<comment type="cofactor">
    <cofactor evidence="8 9">
        <name>Mg(2+)</name>
        <dbReference type="ChEBI" id="CHEBI:18420"/>
    </cofactor>
    <text evidence="8 9">Binds 3 Mg(2+) ions per subunit.</text>
</comment>
<dbReference type="InterPro" id="IPR004365">
    <property type="entry name" value="NA-bd_OB_tRNA"/>
</dbReference>
<comment type="subunit">
    <text evidence="8">Homodimer.</text>
</comment>
<evidence type="ECO:0000256" key="2">
    <source>
        <dbReference type="ARBA" id="ARBA00022598"/>
    </source>
</evidence>
<dbReference type="CDD" id="cd04322">
    <property type="entry name" value="LysRS_N"/>
    <property type="match status" value="1"/>
</dbReference>
<dbReference type="KEGG" id="alus:STSP2_03475"/>
<sequence length="507" mass="57514">MLAALFYQNVNLSGFEGDNKLAEQSSMDQYQQQRQEKLNKMIELGVDPYGGRFDDVIPAEKIKADFEDDKEGQRACAAGRIVLLRDIGKLMFVTLRDSSGTIQLGLSKKMLADQWPLCKLLELGDIVGAEGEVGRTRTGEITIWAEKVTILSKSLMQPPEKFHGLTDPDARYRMRYVDLWANPEVLERFRKRSEIVASMRNFLQERGFLEVETPMMQTIAGGAAAKPFITHHNTLDMDLFLRIAPELFLKRLLVGGMERVFEINRNFRNEGLSTRHNPEFTMMELYQAYGDYNAMMDLTEEMVTSLVEKHCDGMELPFGEMTVNYSGPWRRARYADLLKECAGVDIDDIEAVRAKARELEIGESHMDDAVVINEVFEETVEDTLIDPTFVIDYPAELCPLTKRSKADPRYAERFELFIGKMELANAYTELNDPKVQEDNFRTQLDGQEDTMATMDEDFVTALKYGMPPAGGLGVGIDRLVMLLTGATTIRDVILFPLLKPAARSEEE</sequence>
<name>A0A1U9NQT0_9BACT</name>
<dbReference type="AlphaFoldDB" id="A0A1U9NQT0"/>
<evidence type="ECO:0000259" key="10">
    <source>
        <dbReference type="PROSITE" id="PS50862"/>
    </source>
</evidence>
<dbReference type="SUPFAM" id="SSF55681">
    <property type="entry name" value="Class II aaRS and biotin synthetases"/>
    <property type="match status" value="1"/>
</dbReference>
<keyword evidence="8" id="KW-0963">Cytoplasm</keyword>